<organism evidence="13 14">
    <name type="scientific">Streptomyces purpureus</name>
    <dbReference type="NCBI Taxonomy" id="1951"/>
    <lineage>
        <taxon>Bacteria</taxon>
        <taxon>Bacillati</taxon>
        <taxon>Actinomycetota</taxon>
        <taxon>Actinomycetes</taxon>
        <taxon>Kitasatosporales</taxon>
        <taxon>Streptomycetaceae</taxon>
        <taxon>Streptomyces</taxon>
    </lineage>
</organism>
<dbReference type="SUPFAM" id="SSF50447">
    <property type="entry name" value="Translation proteins"/>
    <property type="match status" value="1"/>
</dbReference>
<dbReference type="InterPro" id="IPR009001">
    <property type="entry name" value="Transl_elong_EF1A/Init_IF2_C"/>
</dbReference>
<keyword evidence="5 13" id="KW-0251">Elongation factor</keyword>
<evidence type="ECO:0000256" key="2">
    <source>
        <dbReference type="ARBA" id="ARBA00022490"/>
    </source>
</evidence>
<evidence type="ECO:0000256" key="5">
    <source>
        <dbReference type="ARBA" id="ARBA00022768"/>
    </source>
</evidence>
<dbReference type="PRINTS" id="PR00315">
    <property type="entry name" value="ELONGATNFCT"/>
</dbReference>
<keyword evidence="2" id="KW-0963">Cytoplasm</keyword>
<dbReference type="GO" id="GO:0005829">
    <property type="term" value="C:cytosol"/>
    <property type="evidence" value="ECO:0007669"/>
    <property type="project" value="TreeGrafter"/>
</dbReference>
<proteinExistence type="predicted"/>
<dbReference type="Pfam" id="PF03143">
    <property type="entry name" value="GTP_EFTU_D3"/>
    <property type="match status" value="1"/>
</dbReference>
<keyword evidence="8" id="KW-0648">Protein biosynthesis</keyword>
<sequence length="394" mass="42810">MASETYQRTKPHFNIGTIGHNQHGKSTLAAAITKVLHDRNPAVNHAYTMEEIDKAPEERTRGGSVNLAHIEYQTDKRHYAHLDCPGHSQFIKNMITGTVQMDAAILVVSAPDGVMPQTKEHVLLASRVGVPSIVVALSKVDLVDGSEVLDLTEVEVRSLLNDSGYPGDSVPVVRLSALGALQGNEQQCENVLALLKDVEARCPIPKRAPEKPFFMPVERAHALDGKGTIVTGRIERGTLKVNDTVSLVGILPTRTAAVSSIEIFRKAASEGRAGEEVGLLLRDVPSGEVQHGQVLAATGSVTPHLAFEAEVYFLSKDEGGRHTPVFKGYRPQFYVNTADVTGTMAFDEEMVMPGDRVSTKVELIVPIALERSQRFAIRESGRTVAYGRVSKITH</sequence>
<dbReference type="Pfam" id="PF03144">
    <property type="entry name" value="GTP_EFTU_D2"/>
    <property type="match status" value="1"/>
</dbReference>
<keyword evidence="6" id="KW-0378">Hydrolase</keyword>
<reference evidence="13" key="2">
    <citation type="submission" date="2020-09" db="EMBL/GenBank/DDBJ databases">
        <authorList>
            <person name="Sun Q."/>
            <person name="Ohkuma M."/>
        </authorList>
    </citation>
    <scope>NUCLEOTIDE SEQUENCE</scope>
    <source>
        <strain evidence="13">JCM 3172</strain>
    </source>
</reference>
<dbReference type="InterPro" id="IPR004160">
    <property type="entry name" value="Transl_elong_EFTu/EF1A_C"/>
</dbReference>
<dbReference type="Gene3D" id="3.40.50.300">
    <property type="entry name" value="P-loop containing nucleotide triphosphate hydrolases"/>
    <property type="match status" value="1"/>
</dbReference>
<dbReference type="PANTHER" id="PTHR43721:SF22">
    <property type="entry name" value="ELONGATION FACTOR TU, MITOCHONDRIAL"/>
    <property type="match status" value="1"/>
</dbReference>
<dbReference type="InterPro" id="IPR004161">
    <property type="entry name" value="EFTu-like_2"/>
</dbReference>
<name>A0A918H6R0_9ACTN</name>
<comment type="caution">
    <text evidence="13">The sequence shown here is derived from an EMBL/GenBank/DDBJ whole genome shotgun (WGS) entry which is preliminary data.</text>
</comment>
<evidence type="ECO:0000256" key="10">
    <source>
        <dbReference type="ARBA" id="ARBA00029554"/>
    </source>
</evidence>
<dbReference type="RefSeq" id="WP_019884426.1">
    <property type="nucleotide sequence ID" value="NZ_BMQQ01000015.1"/>
</dbReference>
<evidence type="ECO:0000256" key="9">
    <source>
        <dbReference type="ARBA" id="ARBA00023134"/>
    </source>
</evidence>
<keyword evidence="9" id="KW-0342">GTP-binding</keyword>
<keyword evidence="7" id="KW-0460">Magnesium</keyword>
<dbReference type="PROSITE" id="PS51722">
    <property type="entry name" value="G_TR_2"/>
    <property type="match status" value="1"/>
</dbReference>
<dbReference type="SUPFAM" id="SSF52540">
    <property type="entry name" value="P-loop containing nucleoside triphosphate hydrolases"/>
    <property type="match status" value="1"/>
</dbReference>
<dbReference type="EMBL" id="BMQQ01000015">
    <property type="protein sequence ID" value="GGT42882.1"/>
    <property type="molecule type" value="Genomic_DNA"/>
</dbReference>
<evidence type="ECO:0000313" key="13">
    <source>
        <dbReference type="EMBL" id="GGT42882.1"/>
    </source>
</evidence>
<evidence type="ECO:0000256" key="11">
    <source>
        <dbReference type="NCBIfam" id="TIGR00485"/>
    </source>
</evidence>
<dbReference type="CDD" id="cd03707">
    <property type="entry name" value="EFTU_III"/>
    <property type="match status" value="1"/>
</dbReference>
<dbReference type="FunFam" id="2.40.30.10:FF:000001">
    <property type="entry name" value="Elongation factor Tu"/>
    <property type="match status" value="1"/>
</dbReference>
<evidence type="ECO:0000256" key="1">
    <source>
        <dbReference type="ARBA" id="ARBA00011245"/>
    </source>
</evidence>
<dbReference type="NCBIfam" id="NF009373">
    <property type="entry name" value="PRK12736.1"/>
    <property type="match status" value="1"/>
</dbReference>
<dbReference type="GO" id="GO:0003746">
    <property type="term" value="F:translation elongation factor activity"/>
    <property type="evidence" value="ECO:0007669"/>
    <property type="project" value="UniProtKB-UniRule"/>
</dbReference>
<comment type="subunit">
    <text evidence="1">Monomer.</text>
</comment>
<dbReference type="NCBIfam" id="NF000766">
    <property type="entry name" value="PRK00049.1"/>
    <property type="match status" value="1"/>
</dbReference>
<dbReference type="GO" id="GO:0003924">
    <property type="term" value="F:GTPase activity"/>
    <property type="evidence" value="ECO:0007669"/>
    <property type="project" value="InterPro"/>
</dbReference>
<accession>A0A918H6R0</accession>
<dbReference type="FunFam" id="3.40.50.300:FF:000576">
    <property type="entry name" value="Elongation factor Tu"/>
    <property type="match status" value="1"/>
</dbReference>
<dbReference type="SUPFAM" id="SSF50465">
    <property type="entry name" value="EF-Tu/eEF-1alpha/eIF2-gamma C-terminal domain"/>
    <property type="match status" value="1"/>
</dbReference>
<keyword evidence="14" id="KW-1185">Reference proteome</keyword>
<keyword evidence="4" id="KW-0547">Nucleotide-binding</keyword>
<reference evidence="13" key="1">
    <citation type="journal article" date="2014" name="Int. J. Syst. Evol. Microbiol.">
        <title>Complete genome sequence of Corynebacterium casei LMG S-19264T (=DSM 44701T), isolated from a smear-ripened cheese.</title>
        <authorList>
            <consortium name="US DOE Joint Genome Institute (JGI-PGF)"/>
            <person name="Walter F."/>
            <person name="Albersmeier A."/>
            <person name="Kalinowski J."/>
            <person name="Ruckert C."/>
        </authorList>
    </citation>
    <scope>NUCLEOTIDE SEQUENCE</scope>
    <source>
        <strain evidence="13">JCM 3172</strain>
    </source>
</reference>
<evidence type="ECO:0000313" key="14">
    <source>
        <dbReference type="Proteomes" id="UP000619486"/>
    </source>
</evidence>
<keyword evidence="3" id="KW-0479">Metal-binding</keyword>
<dbReference type="GO" id="GO:0046872">
    <property type="term" value="F:metal ion binding"/>
    <property type="evidence" value="ECO:0007669"/>
    <property type="project" value="UniProtKB-KW"/>
</dbReference>
<dbReference type="NCBIfam" id="TIGR00485">
    <property type="entry name" value="EF-Tu"/>
    <property type="match status" value="1"/>
</dbReference>
<evidence type="ECO:0000256" key="8">
    <source>
        <dbReference type="ARBA" id="ARBA00022917"/>
    </source>
</evidence>
<dbReference type="PANTHER" id="PTHR43721">
    <property type="entry name" value="ELONGATION FACTOR TU-RELATED"/>
    <property type="match status" value="1"/>
</dbReference>
<dbReference type="AlphaFoldDB" id="A0A918H6R0"/>
<dbReference type="NCBIfam" id="NF009372">
    <property type="entry name" value="PRK12735.1"/>
    <property type="match status" value="1"/>
</dbReference>
<feature type="domain" description="Tr-type G" evidence="12">
    <location>
        <begin position="10"/>
        <end position="206"/>
    </location>
</feature>
<evidence type="ECO:0000256" key="7">
    <source>
        <dbReference type="ARBA" id="ARBA00022842"/>
    </source>
</evidence>
<protein>
    <recommendedName>
        <fullName evidence="10 11">Elongation factor Tu</fullName>
    </recommendedName>
</protein>
<dbReference type="Proteomes" id="UP000619486">
    <property type="component" value="Unassembled WGS sequence"/>
</dbReference>
<dbReference type="Pfam" id="PF00009">
    <property type="entry name" value="GTP_EFTU"/>
    <property type="match status" value="1"/>
</dbReference>
<evidence type="ECO:0000259" key="12">
    <source>
        <dbReference type="PROSITE" id="PS51722"/>
    </source>
</evidence>
<dbReference type="GO" id="GO:0005525">
    <property type="term" value="F:GTP binding"/>
    <property type="evidence" value="ECO:0007669"/>
    <property type="project" value="UniProtKB-UniRule"/>
</dbReference>
<dbReference type="InterPro" id="IPR027417">
    <property type="entry name" value="P-loop_NTPase"/>
</dbReference>
<dbReference type="Gene3D" id="2.40.30.10">
    <property type="entry name" value="Translation factors"/>
    <property type="match status" value="2"/>
</dbReference>
<evidence type="ECO:0000256" key="6">
    <source>
        <dbReference type="ARBA" id="ARBA00022801"/>
    </source>
</evidence>
<dbReference type="InterPro" id="IPR050055">
    <property type="entry name" value="EF-Tu_GTPase"/>
</dbReference>
<dbReference type="InterPro" id="IPR000795">
    <property type="entry name" value="T_Tr_GTP-bd_dom"/>
</dbReference>
<evidence type="ECO:0000256" key="3">
    <source>
        <dbReference type="ARBA" id="ARBA00022723"/>
    </source>
</evidence>
<dbReference type="InterPro" id="IPR004541">
    <property type="entry name" value="Transl_elong_EFTu/EF1A_bac/org"/>
</dbReference>
<evidence type="ECO:0000256" key="4">
    <source>
        <dbReference type="ARBA" id="ARBA00022741"/>
    </source>
</evidence>
<dbReference type="InterPro" id="IPR009000">
    <property type="entry name" value="Transl_B-barrel_sf"/>
</dbReference>
<gene>
    <name evidence="13" type="primary">tuf1</name>
    <name evidence="13" type="ORF">GCM10014713_40810</name>
</gene>